<evidence type="ECO:0000256" key="5">
    <source>
        <dbReference type="ARBA" id="ARBA00022989"/>
    </source>
</evidence>
<dbReference type="SUPFAM" id="SSF58104">
    <property type="entry name" value="Methyl-accepting chemotaxis protein (MCP) signaling domain"/>
    <property type="match status" value="1"/>
</dbReference>
<evidence type="ECO:0000259" key="10">
    <source>
        <dbReference type="PROSITE" id="PS50111"/>
    </source>
</evidence>
<evidence type="ECO:0000313" key="11">
    <source>
        <dbReference type="EMBL" id="TXJ41824.1"/>
    </source>
</evidence>
<evidence type="ECO:0000256" key="7">
    <source>
        <dbReference type="ARBA" id="ARBA00029447"/>
    </source>
</evidence>
<dbReference type="GO" id="GO:0004888">
    <property type="term" value="F:transmembrane signaling receptor activity"/>
    <property type="evidence" value="ECO:0007669"/>
    <property type="project" value="TreeGrafter"/>
</dbReference>
<accession>A0A5C8EXL4</accession>
<comment type="subcellular location">
    <subcellularLocation>
        <location evidence="1">Cell membrane</location>
        <topology evidence="1">Multi-pass membrane protein</topology>
    </subcellularLocation>
</comment>
<dbReference type="Gene3D" id="1.10.287.950">
    <property type="entry name" value="Methyl-accepting chemotaxis protein"/>
    <property type="match status" value="1"/>
</dbReference>
<dbReference type="SMART" id="SM00283">
    <property type="entry name" value="MA"/>
    <property type="match status" value="1"/>
</dbReference>
<dbReference type="InterPro" id="IPR004089">
    <property type="entry name" value="MCPsignal_dom"/>
</dbReference>
<dbReference type="Pfam" id="PF02743">
    <property type="entry name" value="dCache_1"/>
    <property type="match status" value="1"/>
</dbReference>
<comment type="caution">
    <text evidence="11">The sequence shown here is derived from an EMBL/GenBank/DDBJ whole genome shotgun (WGS) entry which is preliminary data.</text>
</comment>
<dbReference type="InterPro" id="IPR051310">
    <property type="entry name" value="MCP_chemotaxis"/>
</dbReference>
<keyword evidence="8" id="KW-0807">Transducer</keyword>
<dbReference type="PANTHER" id="PTHR43531">
    <property type="entry name" value="PROTEIN ICFG"/>
    <property type="match status" value="1"/>
</dbReference>
<evidence type="ECO:0000256" key="6">
    <source>
        <dbReference type="ARBA" id="ARBA00023136"/>
    </source>
</evidence>
<dbReference type="GO" id="GO:0007165">
    <property type="term" value="P:signal transduction"/>
    <property type="evidence" value="ECO:0007669"/>
    <property type="project" value="UniProtKB-KW"/>
</dbReference>
<evidence type="ECO:0000256" key="2">
    <source>
        <dbReference type="ARBA" id="ARBA00022475"/>
    </source>
</evidence>
<dbReference type="Proteomes" id="UP000323176">
    <property type="component" value="Unassembled WGS sequence"/>
</dbReference>
<dbReference type="OrthoDB" id="344905at2"/>
<dbReference type="CDD" id="cd12913">
    <property type="entry name" value="PDC1_MCP_like"/>
    <property type="match status" value="1"/>
</dbReference>
<feature type="domain" description="Methyl-accepting transducer" evidence="10">
    <location>
        <begin position="367"/>
        <end position="589"/>
    </location>
</feature>
<dbReference type="Pfam" id="PF00015">
    <property type="entry name" value="MCPsignal"/>
    <property type="match status" value="1"/>
</dbReference>
<keyword evidence="2" id="KW-1003">Cell membrane</keyword>
<dbReference type="GO" id="GO:0005886">
    <property type="term" value="C:plasma membrane"/>
    <property type="evidence" value="ECO:0007669"/>
    <property type="project" value="UniProtKB-SubCell"/>
</dbReference>
<dbReference type="EMBL" id="SAXY01000041">
    <property type="protein sequence ID" value="TXJ41824.1"/>
    <property type="molecule type" value="Genomic_DNA"/>
</dbReference>
<dbReference type="CDD" id="cd11386">
    <property type="entry name" value="MCP_signal"/>
    <property type="match status" value="1"/>
</dbReference>
<dbReference type="PANTHER" id="PTHR43531:SF11">
    <property type="entry name" value="METHYL-ACCEPTING CHEMOTAXIS PROTEIN 3"/>
    <property type="match status" value="1"/>
</dbReference>
<evidence type="ECO:0000256" key="9">
    <source>
        <dbReference type="SAM" id="Phobius"/>
    </source>
</evidence>
<dbReference type="Gene3D" id="3.30.450.20">
    <property type="entry name" value="PAS domain"/>
    <property type="match status" value="2"/>
</dbReference>
<sequence length="611" mass="68020">MFKKLLQIINNTFKGNSLVLKFLIPYITCIILICIAIYFVYAPQYRNTYQTNSEYNTEQLKKILENNVENLIVEINLLSAYLEKEDNNDKALEVFQNVLKNNSYLVNIFYSDVIPYNEGGFFINANNESLGNYNPTSDQWFKDVMSNNKIITATPYIKNNKTIASFAKAVYKNNRVYGVLLLDIDFDKFIQSTIAENKKHAYNIYIINDAGLFLFSSNKNDILKNNIFSNPNFTENKNNILNNNNFTFINNKLTHISSKIKDTNWIFVADISKNELNAMFYKLYILIAVVFILLIGIEAILVIVIAKPLSTTLNSTVKIIETMSDCNFNIEFNEKELSKKDQAGELVRALNKMQKTLGKVIYNLTNSINEINNSVNSITDGSVNLSDRANSQASALEELASSIQSVSDALKETASNASNAKRMSEEVFESTKRGVDAVEDTSRNMEDIAESSKKVSDIIKIIESIALQTNILALNASVEAARAGEQGKGFAVVANEVRSLANNVANAAKDISDIINDTVRKIELGSTSVKASSYILNQIEKSVNEVSNLLVGISNAIINEEESISQINSAVAELNNITQETSAIAEQGAINSSNALDKAENIVVEVSQFKF</sequence>
<protein>
    <submittedName>
        <fullName evidence="11">Methyl-accepting chemotaxis protein</fullName>
    </submittedName>
</protein>
<reference evidence="11 12" key="1">
    <citation type="journal article" date="1992" name="Lakartidningen">
        <title>[Penicillin V and not amoxicillin is the first choice preparation in acute otitis].</title>
        <authorList>
            <person name="Kamme C."/>
            <person name="Lundgren K."/>
            <person name="Prellner K."/>
        </authorList>
    </citation>
    <scope>NUCLEOTIDE SEQUENCE [LARGE SCALE GENOMIC DNA]</scope>
    <source>
        <strain evidence="11 12">PC5538III-hc</strain>
    </source>
</reference>
<keyword evidence="5 9" id="KW-1133">Transmembrane helix</keyword>
<dbReference type="PROSITE" id="PS50111">
    <property type="entry name" value="CHEMOTAXIS_TRANSDUC_2"/>
    <property type="match status" value="1"/>
</dbReference>
<dbReference type="GO" id="GO:0006935">
    <property type="term" value="P:chemotaxis"/>
    <property type="evidence" value="ECO:0007669"/>
    <property type="project" value="UniProtKB-KW"/>
</dbReference>
<feature type="transmembrane region" description="Helical" evidence="9">
    <location>
        <begin position="20"/>
        <end position="41"/>
    </location>
</feature>
<organism evidence="11 12">
    <name type="scientific">Brachyspira pilosicoli</name>
    <name type="common">Serpulina pilosicoli</name>
    <dbReference type="NCBI Taxonomy" id="52584"/>
    <lineage>
        <taxon>Bacteria</taxon>
        <taxon>Pseudomonadati</taxon>
        <taxon>Spirochaetota</taxon>
        <taxon>Spirochaetia</taxon>
        <taxon>Brachyspirales</taxon>
        <taxon>Brachyspiraceae</taxon>
        <taxon>Brachyspira</taxon>
    </lineage>
</organism>
<evidence type="ECO:0000256" key="4">
    <source>
        <dbReference type="ARBA" id="ARBA00022692"/>
    </source>
</evidence>
<evidence type="ECO:0000313" key="12">
    <source>
        <dbReference type="Proteomes" id="UP000323176"/>
    </source>
</evidence>
<name>A0A5C8EXL4_BRAPL</name>
<evidence type="ECO:0000256" key="1">
    <source>
        <dbReference type="ARBA" id="ARBA00004651"/>
    </source>
</evidence>
<keyword evidence="4 9" id="KW-0812">Transmembrane</keyword>
<evidence type="ECO:0000256" key="3">
    <source>
        <dbReference type="ARBA" id="ARBA00022500"/>
    </source>
</evidence>
<dbReference type="AlphaFoldDB" id="A0A5C8EXL4"/>
<proteinExistence type="inferred from homology"/>
<gene>
    <name evidence="11" type="ORF">EPJ72_06435</name>
</gene>
<keyword evidence="3" id="KW-0145">Chemotaxis</keyword>
<feature type="transmembrane region" description="Helical" evidence="9">
    <location>
        <begin position="283"/>
        <end position="306"/>
    </location>
</feature>
<evidence type="ECO:0000256" key="8">
    <source>
        <dbReference type="PROSITE-ProRule" id="PRU00284"/>
    </source>
</evidence>
<dbReference type="InterPro" id="IPR033479">
    <property type="entry name" value="dCache_1"/>
</dbReference>
<comment type="similarity">
    <text evidence="7">Belongs to the methyl-accepting chemotaxis (MCP) protein family.</text>
</comment>
<keyword evidence="6 9" id="KW-0472">Membrane</keyword>